<accession>A0ABN6EZK2</accession>
<organism evidence="1 2">
    <name type="scientific">Desulfoluna limicola</name>
    <dbReference type="NCBI Taxonomy" id="2810562"/>
    <lineage>
        <taxon>Bacteria</taxon>
        <taxon>Pseudomonadati</taxon>
        <taxon>Thermodesulfobacteriota</taxon>
        <taxon>Desulfobacteria</taxon>
        <taxon>Desulfobacterales</taxon>
        <taxon>Desulfolunaceae</taxon>
        <taxon>Desulfoluna</taxon>
    </lineage>
</organism>
<evidence type="ECO:0000313" key="1">
    <source>
        <dbReference type="EMBL" id="BCS94785.1"/>
    </source>
</evidence>
<dbReference type="SUPFAM" id="SSF53850">
    <property type="entry name" value="Periplasmic binding protein-like II"/>
    <property type="match status" value="1"/>
</dbReference>
<dbReference type="Gene3D" id="3.40.190.10">
    <property type="entry name" value="Periplasmic binding protein-like II"/>
    <property type="match status" value="2"/>
</dbReference>
<reference evidence="1 2" key="1">
    <citation type="submission" date="2021-02" db="EMBL/GenBank/DDBJ databases">
        <title>Complete genome of Desulfoluna sp. strain ASN36.</title>
        <authorList>
            <person name="Takahashi A."/>
            <person name="Kojima H."/>
            <person name="Fukui M."/>
        </authorList>
    </citation>
    <scope>NUCLEOTIDE SEQUENCE [LARGE SCALE GENOMIC DNA]</scope>
    <source>
        <strain evidence="1 2">ASN36</strain>
    </source>
</reference>
<protein>
    <recommendedName>
        <fullName evidence="3">SsuA/THI5-like domain-containing protein</fullName>
    </recommendedName>
</protein>
<dbReference type="EMBL" id="AP024488">
    <property type="protein sequence ID" value="BCS94785.1"/>
    <property type="molecule type" value="Genomic_DNA"/>
</dbReference>
<evidence type="ECO:0000313" key="2">
    <source>
        <dbReference type="Proteomes" id="UP001320148"/>
    </source>
</evidence>
<sequence length="258" mass="28123">MLQIGYLNLSSHMSLFERCRQDPFLSAHLHPVKTGSTRRIARGILKGWLDGGLLPLPFAHVLARWQKGICVLASIQNTGSALVTPGASPLSDFRDLAGKRVLFSCIGSMEYLLAHRLFQECGLSLSPDAGPDEILAEQMAHDLIPDALRHNPDGSIGAAVLEEPALSEVLREDEASQLVHCRDLWPEYTGAVLVVRNTEDPARKELLDNLADHLTSPPSSEAPSAHAPQLLPPCRADFLTTGRYLDSQQLSPMIASLL</sequence>
<proteinExistence type="predicted"/>
<keyword evidence="2" id="KW-1185">Reference proteome</keyword>
<dbReference type="RefSeq" id="WP_236891089.1">
    <property type="nucleotide sequence ID" value="NZ_AP024488.1"/>
</dbReference>
<gene>
    <name evidence="1" type="ORF">DSLASN_04170</name>
</gene>
<dbReference type="PANTHER" id="PTHR30024">
    <property type="entry name" value="ALIPHATIC SULFONATES-BINDING PROTEIN-RELATED"/>
    <property type="match status" value="1"/>
</dbReference>
<name>A0ABN6EZK2_9BACT</name>
<dbReference type="Proteomes" id="UP001320148">
    <property type="component" value="Chromosome"/>
</dbReference>
<evidence type="ECO:0008006" key="3">
    <source>
        <dbReference type="Google" id="ProtNLM"/>
    </source>
</evidence>